<dbReference type="GO" id="GO:0004672">
    <property type="term" value="F:protein kinase activity"/>
    <property type="evidence" value="ECO:0007669"/>
    <property type="project" value="InterPro"/>
</dbReference>
<dbReference type="PROSITE" id="PS50011">
    <property type="entry name" value="PROTEIN_KINASE_DOM"/>
    <property type="match status" value="1"/>
</dbReference>
<dbReference type="Proteomes" id="UP001465755">
    <property type="component" value="Unassembled WGS sequence"/>
</dbReference>
<dbReference type="EMBL" id="JALJOQ010000069">
    <property type="protein sequence ID" value="KAK9802684.1"/>
    <property type="molecule type" value="Genomic_DNA"/>
</dbReference>
<dbReference type="InterPro" id="IPR011009">
    <property type="entry name" value="Kinase-like_dom_sf"/>
</dbReference>
<dbReference type="PANTHER" id="PTHR46699">
    <property type="entry name" value="SERINE/THREONINE-PROTEIN KINASE STN8, CHLOROPLASTIC-RELATED"/>
    <property type="match status" value="1"/>
</dbReference>
<accession>A0AAW1P1W8</accession>
<evidence type="ECO:0000259" key="1">
    <source>
        <dbReference type="PROSITE" id="PS50011"/>
    </source>
</evidence>
<evidence type="ECO:0000313" key="2">
    <source>
        <dbReference type="EMBL" id="KAK9802684.1"/>
    </source>
</evidence>
<evidence type="ECO:0000313" key="3">
    <source>
        <dbReference type="Proteomes" id="UP001465755"/>
    </source>
</evidence>
<dbReference type="Gene3D" id="1.10.510.10">
    <property type="entry name" value="Transferase(Phosphotransferase) domain 1"/>
    <property type="match status" value="1"/>
</dbReference>
<feature type="domain" description="Protein kinase" evidence="1">
    <location>
        <begin position="110"/>
        <end position="464"/>
    </location>
</feature>
<proteinExistence type="predicted"/>
<dbReference type="AlphaFoldDB" id="A0AAW1P1W8"/>
<gene>
    <name evidence="2" type="ORF">WJX73_005630</name>
</gene>
<dbReference type="SUPFAM" id="SSF56112">
    <property type="entry name" value="Protein kinase-like (PK-like)"/>
    <property type="match status" value="1"/>
</dbReference>
<keyword evidence="3" id="KW-1185">Reference proteome</keyword>
<sequence length="469" mass="52287">MTRRVARRERKALRTACAAGLGPDVVHFVQHWSQVLARASPAPIKPVLSVLTADIASTISFHPTTMGLARLTGLWYALLSKPNPLFGIIDFYVVDPLTKVFERKWSVSSLTLREPMGSGNYGQVFEGLMMGKDGTRAVRRELTREEKKRRIVLKRVNLDPEGIRKTFLKSGTMARGAGESGQAEAYMCAKVMRSPLVKRRTPQYLGTFIADANDGGFNLGTQWLLWKYESDTTLAEACQGIVGNFPACLEGIMLGAKSSMKDEEARDARIIRRIMRRLLRAVSGLHSLGLVHRDIKPENLLVTVDGDIKVIDFGAAVDMGTGINFNPMTGMLDPRYSPPEELVLPMEWPRLPGVLLSSLAAPLAWTVGRPDLFDSYSCGVILMQLAVPQLRSAASARTFNTDIQRSDYDLDLWRRTRRPGAYDFDLLDRNGKAGWDLARKLLCKRNSLLRGRLSANQALRHPYFLRPSA</sequence>
<name>A0AAW1P1W8_9CHLO</name>
<comment type="caution">
    <text evidence="2">The sequence shown here is derived from an EMBL/GenBank/DDBJ whole genome shotgun (WGS) entry which is preliminary data.</text>
</comment>
<protein>
    <recommendedName>
        <fullName evidence="1">Protein kinase domain-containing protein</fullName>
    </recommendedName>
</protein>
<dbReference type="InterPro" id="IPR008271">
    <property type="entry name" value="Ser/Thr_kinase_AS"/>
</dbReference>
<dbReference type="PANTHER" id="PTHR46699:SF1">
    <property type="entry name" value="SERINE_THREONINE-PROTEIN KINASE STN8, CHLOROPLASTIC"/>
    <property type="match status" value="1"/>
</dbReference>
<organism evidence="2 3">
    <name type="scientific">Symbiochloris irregularis</name>
    <dbReference type="NCBI Taxonomy" id="706552"/>
    <lineage>
        <taxon>Eukaryota</taxon>
        <taxon>Viridiplantae</taxon>
        <taxon>Chlorophyta</taxon>
        <taxon>core chlorophytes</taxon>
        <taxon>Trebouxiophyceae</taxon>
        <taxon>Trebouxiales</taxon>
        <taxon>Trebouxiaceae</taxon>
        <taxon>Symbiochloris</taxon>
    </lineage>
</organism>
<dbReference type="PROSITE" id="PS00108">
    <property type="entry name" value="PROTEIN_KINASE_ST"/>
    <property type="match status" value="1"/>
</dbReference>
<reference evidence="2 3" key="1">
    <citation type="journal article" date="2024" name="Nat. Commun.">
        <title>Phylogenomics reveals the evolutionary origins of lichenization in chlorophyte algae.</title>
        <authorList>
            <person name="Puginier C."/>
            <person name="Libourel C."/>
            <person name="Otte J."/>
            <person name="Skaloud P."/>
            <person name="Haon M."/>
            <person name="Grisel S."/>
            <person name="Petersen M."/>
            <person name="Berrin J.G."/>
            <person name="Delaux P.M."/>
            <person name="Dal Grande F."/>
            <person name="Keller J."/>
        </authorList>
    </citation>
    <scope>NUCLEOTIDE SEQUENCE [LARGE SCALE GENOMIC DNA]</scope>
    <source>
        <strain evidence="2 3">SAG 2036</strain>
    </source>
</reference>
<dbReference type="InterPro" id="IPR000719">
    <property type="entry name" value="Prot_kinase_dom"/>
</dbReference>
<dbReference type="GO" id="GO:0005524">
    <property type="term" value="F:ATP binding"/>
    <property type="evidence" value="ECO:0007669"/>
    <property type="project" value="InterPro"/>
</dbReference>
<dbReference type="Pfam" id="PF00069">
    <property type="entry name" value="Pkinase"/>
    <property type="match status" value="1"/>
</dbReference>
<dbReference type="SMART" id="SM00220">
    <property type="entry name" value="S_TKc"/>
    <property type="match status" value="1"/>
</dbReference>